<dbReference type="CDD" id="cd02440">
    <property type="entry name" value="AdoMet_MTases"/>
    <property type="match status" value="1"/>
</dbReference>
<dbReference type="EMBL" id="FOSG01000004">
    <property type="protein sequence ID" value="SFK23444.1"/>
    <property type="molecule type" value="Genomic_DNA"/>
</dbReference>
<keyword evidence="2" id="KW-0808">Transferase</keyword>
<organism evidence="2 3">
    <name type="scientific">Streptomyces pini</name>
    <dbReference type="NCBI Taxonomy" id="1520580"/>
    <lineage>
        <taxon>Bacteria</taxon>
        <taxon>Bacillati</taxon>
        <taxon>Actinomycetota</taxon>
        <taxon>Actinomycetes</taxon>
        <taxon>Kitasatosporales</taxon>
        <taxon>Streptomycetaceae</taxon>
        <taxon>Streptomyces</taxon>
    </lineage>
</organism>
<dbReference type="GO" id="GO:0032259">
    <property type="term" value="P:methylation"/>
    <property type="evidence" value="ECO:0007669"/>
    <property type="project" value="UniProtKB-KW"/>
</dbReference>
<dbReference type="Proteomes" id="UP000198928">
    <property type="component" value="Unassembled WGS sequence"/>
</dbReference>
<dbReference type="OrthoDB" id="9795634at2"/>
<name>A0A1I3XV96_9ACTN</name>
<keyword evidence="2" id="KW-0489">Methyltransferase</keyword>
<protein>
    <submittedName>
        <fullName evidence="2">Ubiquinone/menaquinone biosynthesis C-methylase UbiE</fullName>
    </submittedName>
</protein>
<dbReference type="AlphaFoldDB" id="A0A1I3XV96"/>
<proteinExistence type="predicted"/>
<dbReference type="Gene3D" id="3.40.50.150">
    <property type="entry name" value="Vaccinia Virus protein VP39"/>
    <property type="match status" value="1"/>
</dbReference>
<gene>
    <name evidence="2" type="ORF">SAMN05192584_104341</name>
</gene>
<evidence type="ECO:0000313" key="3">
    <source>
        <dbReference type="Proteomes" id="UP000198928"/>
    </source>
</evidence>
<dbReference type="Pfam" id="PF08241">
    <property type="entry name" value="Methyltransf_11"/>
    <property type="match status" value="1"/>
</dbReference>
<dbReference type="GO" id="GO:0008757">
    <property type="term" value="F:S-adenosylmethionine-dependent methyltransferase activity"/>
    <property type="evidence" value="ECO:0007669"/>
    <property type="project" value="InterPro"/>
</dbReference>
<evidence type="ECO:0000313" key="2">
    <source>
        <dbReference type="EMBL" id="SFK23444.1"/>
    </source>
</evidence>
<reference evidence="3" key="1">
    <citation type="submission" date="2016-10" db="EMBL/GenBank/DDBJ databases">
        <authorList>
            <person name="Varghese N."/>
            <person name="Submissions S."/>
        </authorList>
    </citation>
    <scope>NUCLEOTIDE SEQUENCE [LARGE SCALE GENOMIC DNA]</scope>
    <source>
        <strain evidence="3">PL19</strain>
    </source>
</reference>
<dbReference type="InterPro" id="IPR029063">
    <property type="entry name" value="SAM-dependent_MTases_sf"/>
</dbReference>
<sequence length="282" mass="29842">MSTRTEHPAEQIRTAWDALAPGFDRHTTPHTMRYGEQILDETAIGPGTRFLDVGAGSGALALPAARRGARVVAVDIAPAMVERLAARAREEGLDHVRALVMDGEHLDLEDDAFDVSASLNGVSLFPDLERGLAEMVRVTRPGGTVLVAAFGSPRDAEFIAWTLGALRAAVPGFAGMPTDPPPLPFRLADPNRFSAVLREAGLVEGNVHRTVTDTFFASAAEVLDTVRSSHPLGAQWITGLTGSQAAEVRRILEGMLRERSGGAPGAVLHTALNIGTGRPPAP</sequence>
<accession>A0A1I3XV96</accession>
<feature type="domain" description="Methyltransferase type 11" evidence="1">
    <location>
        <begin position="51"/>
        <end position="146"/>
    </location>
</feature>
<dbReference type="PANTHER" id="PTHR43591">
    <property type="entry name" value="METHYLTRANSFERASE"/>
    <property type="match status" value="1"/>
</dbReference>
<dbReference type="SUPFAM" id="SSF53335">
    <property type="entry name" value="S-adenosyl-L-methionine-dependent methyltransferases"/>
    <property type="match status" value="1"/>
</dbReference>
<evidence type="ECO:0000259" key="1">
    <source>
        <dbReference type="Pfam" id="PF08241"/>
    </source>
</evidence>
<keyword evidence="2" id="KW-0830">Ubiquinone</keyword>
<keyword evidence="3" id="KW-1185">Reference proteome</keyword>
<dbReference type="PANTHER" id="PTHR43591:SF57">
    <property type="entry name" value="METHYLTRANSFERASE DOMAIN-CONTAINING PROTEIN-RELATED"/>
    <property type="match status" value="1"/>
</dbReference>
<dbReference type="InterPro" id="IPR013216">
    <property type="entry name" value="Methyltransf_11"/>
</dbReference>
<dbReference type="RefSeq" id="WP_093848844.1">
    <property type="nucleotide sequence ID" value="NZ_FOSG01000004.1"/>
</dbReference>